<evidence type="ECO:0000256" key="1">
    <source>
        <dbReference type="SAM" id="MobiDB-lite"/>
    </source>
</evidence>
<reference evidence="3" key="1">
    <citation type="journal article" date="2013" name="Genome Biol.">
        <title>Draft genome of the mountain pine beetle, Dendroctonus ponderosae Hopkins, a major forest pest.</title>
        <authorList>
            <person name="Keeling C.I."/>
            <person name="Yuen M.M."/>
            <person name="Liao N.Y."/>
            <person name="Docking T.R."/>
            <person name="Chan S.K."/>
            <person name="Taylor G.A."/>
            <person name="Palmquist D.L."/>
            <person name="Jackman S.D."/>
            <person name="Nguyen A."/>
            <person name="Li M."/>
            <person name="Henderson H."/>
            <person name="Janes J.K."/>
            <person name="Zhao Y."/>
            <person name="Pandoh P."/>
            <person name="Moore R."/>
            <person name="Sperling F.A."/>
            <person name="Huber D.P."/>
            <person name="Birol I."/>
            <person name="Jones S.J."/>
            <person name="Bohlmann J."/>
        </authorList>
    </citation>
    <scope>NUCLEOTIDE SEQUENCE</scope>
</reference>
<dbReference type="InterPro" id="IPR026704">
    <property type="entry name" value="KATNIP"/>
</dbReference>
<dbReference type="OrthoDB" id="304622at2759"/>
<proteinExistence type="predicted"/>
<accession>N6U737</accession>
<feature type="compositionally biased region" description="Basic and acidic residues" evidence="1">
    <location>
        <begin position="285"/>
        <end position="297"/>
    </location>
</feature>
<sequence>MEESKGVCSKEEAQNTPESSSKKKSSFMGGQVPKWLEDITRFANRRFDAFEVLTNMANSSTISREYFEDPANKSKEQMPFGLNFSTSNIPNRIPYMEGKIGDPRSVNSSTSNSAKYGRRSSVALDLYKEKQPPNLTIMSDYVVPKLEGNLEIETVSNIDRQLEKSWKSLSEFNQSHKGRLPIEKKLADNDTRISSNPGFTASGDLIPDNLWDIPDLPSSPESSITEVGERCKSEMSNALPLYEYGNIRKAAEKHTARARFKHLQPEESIVTSYRISKSRSSETVSSDRLKSSHEKSSSMDISNSTREPSSKFDKRMYDYKSRLDEEYQLREMMINELLFENERITSSGSRTKSKLQQLSPKVHKSHSKSKDQFIDRRTSYPQDENFYRDKKDDWVLTINILTTWGDKYYVGLNGIEIFNEHGEVPNVRQHDIHFERTRRIHSYRGAKDIVMLLDDELIFKGEIAKACGGIQGGLQNFGDTILFTTDDIILEKISLNDSSFLSMTYEPHSPSRDERPPTSVLLSEIRPVTGLPSTKSSTANTEQQSQLDGSPEQILLGARTLDLILVENWGNPLATGLTGIEIVEGTDNILRVWNYNENLELSYAGVKIVKIFLDNQLITNPSLNSDYFLLRRAPGNSFYDFVQDIR</sequence>
<feature type="compositionally biased region" description="Polar residues" evidence="1">
    <location>
        <begin position="298"/>
        <end position="307"/>
    </location>
</feature>
<name>N6U737_DENPD</name>
<feature type="region of interest" description="Disordered" evidence="1">
    <location>
        <begin position="345"/>
        <end position="372"/>
    </location>
</feature>
<feature type="compositionally biased region" description="Polar residues" evidence="1">
    <location>
        <begin position="531"/>
        <end position="548"/>
    </location>
</feature>
<evidence type="ECO:0000313" key="3">
    <source>
        <dbReference type="EMBL" id="ENN76461.1"/>
    </source>
</evidence>
<feature type="non-terminal residue" evidence="3">
    <location>
        <position position="1"/>
    </location>
</feature>
<protein>
    <recommendedName>
        <fullName evidence="2">KATNIP domain-containing protein</fullName>
    </recommendedName>
</protein>
<feature type="compositionally biased region" description="Basic and acidic residues" evidence="1">
    <location>
        <begin position="1"/>
        <end position="13"/>
    </location>
</feature>
<dbReference type="Pfam" id="PF14652">
    <property type="entry name" value="DUF4457"/>
    <property type="match status" value="2"/>
</dbReference>
<feature type="domain" description="KATNIP" evidence="2">
    <location>
        <begin position="589"/>
        <end position="645"/>
    </location>
</feature>
<feature type="region of interest" description="Disordered" evidence="1">
    <location>
        <begin position="529"/>
        <end position="549"/>
    </location>
</feature>
<dbReference type="PANTHER" id="PTHR21534:SF0">
    <property type="entry name" value="KATANIN-INTERACTING PROTEIN"/>
    <property type="match status" value="1"/>
</dbReference>
<dbReference type="PANTHER" id="PTHR21534">
    <property type="entry name" value="KATANIN-INTERACTING PROTEIN"/>
    <property type="match status" value="1"/>
</dbReference>
<feature type="region of interest" description="Disordered" evidence="1">
    <location>
        <begin position="211"/>
        <end position="230"/>
    </location>
</feature>
<gene>
    <name evidence="3" type="ORF">YQE_06915</name>
</gene>
<organism evidence="3">
    <name type="scientific">Dendroctonus ponderosae</name>
    <name type="common">Mountain pine beetle</name>
    <dbReference type="NCBI Taxonomy" id="77166"/>
    <lineage>
        <taxon>Eukaryota</taxon>
        <taxon>Metazoa</taxon>
        <taxon>Ecdysozoa</taxon>
        <taxon>Arthropoda</taxon>
        <taxon>Hexapoda</taxon>
        <taxon>Insecta</taxon>
        <taxon>Pterygota</taxon>
        <taxon>Neoptera</taxon>
        <taxon>Endopterygota</taxon>
        <taxon>Coleoptera</taxon>
        <taxon>Polyphaga</taxon>
        <taxon>Cucujiformia</taxon>
        <taxon>Curculionidae</taxon>
        <taxon>Scolytinae</taxon>
        <taxon>Dendroctonus</taxon>
    </lineage>
</organism>
<feature type="region of interest" description="Disordered" evidence="1">
    <location>
        <begin position="1"/>
        <end position="29"/>
    </location>
</feature>
<dbReference type="InterPro" id="IPR027859">
    <property type="entry name" value="KATNIP_dom"/>
</dbReference>
<feature type="compositionally biased region" description="Polar residues" evidence="1">
    <location>
        <begin position="345"/>
        <end position="358"/>
    </location>
</feature>
<feature type="domain" description="KATNIP" evidence="2">
    <location>
        <begin position="372"/>
        <end position="433"/>
    </location>
</feature>
<feature type="region of interest" description="Disordered" evidence="1">
    <location>
        <begin position="273"/>
        <end position="312"/>
    </location>
</feature>
<evidence type="ECO:0000259" key="2">
    <source>
        <dbReference type="Pfam" id="PF14652"/>
    </source>
</evidence>
<dbReference type="EMBL" id="KB740975">
    <property type="protein sequence ID" value="ENN76461.1"/>
    <property type="molecule type" value="Genomic_DNA"/>
</dbReference>
<dbReference type="HOGENOM" id="CLU_424064_0_0_1"/>
<dbReference type="AlphaFoldDB" id="N6U737"/>